<dbReference type="Proteomes" id="UP000238479">
    <property type="component" value="Chromosome 5"/>
</dbReference>
<dbReference type="GO" id="GO:0047259">
    <property type="term" value="F:glucomannan 4-beta-mannosyltransferase activity"/>
    <property type="evidence" value="ECO:0007669"/>
    <property type="project" value="UniProtKB-EC"/>
</dbReference>
<dbReference type="InterPro" id="IPR001173">
    <property type="entry name" value="Glyco_trans_2-like"/>
</dbReference>
<accession>A0A2P6QGE1</accession>
<evidence type="ECO:0000313" key="11">
    <source>
        <dbReference type="EMBL" id="PRQ33238.1"/>
    </source>
</evidence>
<dbReference type="Pfam" id="PF00535">
    <property type="entry name" value="Glycos_transf_2"/>
    <property type="match status" value="1"/>
</dbReference>
<evidence type="ECO:0000256" key="7">
    <source>
        <dbReference type="ARBA" id="ARBA00023136"/>
    </source>
</evidence>
<dbReference type="Gene3D" id="3.90.550.10">
    <property type="entry name" value="Spore Coat Polysaccharide Biosynthesis Protein SpsA, Chain A"/>
    <property type="match status" value="1"/>
</dbReference>
<comment type="caution">
    <text evidence="11">The sequence shown here is derived from an EMBL/GenBank/DDBJ whole genome shotgun (WGS) entry which is preliminary data.</text>
</comment>
<dbReference type="AlphaFoldDB" id="A0A2P6QGE1"/>
<dbReference type="OMA" id="ERCTADI"/>
<dbReference type="InterPro" id="IPR029044">
    <property type="entry name" value="Nucleotide-diphossugar_trans"/>
</dbReference>
<evidence type="ECO:0000259" key="10">
    <source>
        <dbReference type="Pfam" id="PF00535"/>
    </source>
</evidence>
<dbReference type="PANTHER" id="PTHR32044">
    <property type="entry name" value="GLUCOMANNAN 4-BETA-MANNOSYLTRANSFERASE 9"/>
    <property type="match status" value="1"/>
</dbReference>
<organism evidence="11 12">
    <name type="scientific">Rosa chinensis</name>
    <name type="common">China rose</name>
    <dbReference type="NCBI Taxonomy" id="74649"/>
    <lineage>
        <taxon>Eukaryota</taxon>
        <taxon>Viridiplantae</taxon>
        <taxon>Streptophyta</taxon>
        <taxon>Embryophyta</taxon>
        <taxon>Tracheophyta</taxon>
        <taxon>Spermatophyta</taxon>
        <taxon>Magnoliopsida</taxon>
        <taxon>eudicotyledons</taxon>
        <taxon>Gunneridae</taxon>
        <taxon>Pentapetalae</taxon>
        <taxon>rosids</taxon>
        <taxon>fabids</taxon>
        <taxon>Rosales</taxon>
        <taxon>Rosaceae</taxon>
        <taxon>Rosoideae</taxon>
        <taxon>Rosoideae incertae sedis</taxon>
        <taxon>Rosa</taxon>
    </lineage>
</organism>
<dbReference type="STRING" id="74649.A0A2P6QGE1"/>
<dbReference type="GO" id="GO:0071555">
    <property type="term" value="P:cell wall organization"/>
    <property type="evidence" value="ECO:0007669"/>
    <property type="project" value="UniProtKB-KW"/>
</dbReference>
<evidence type="ECO:0000256" key="9">
    <source>
        <dbReference type="SAM" id="Phobius"/>
    </source>
</evidence>
<keyword evidence="7 9" id="KW-0472">Membrane</keyword>
<dbReference type="EMBL" id="PDCK01000043">
    <property type="protein sequence ID" value="PRQ33238.1"/>
    <property type="molecule type" value="Genomic_DNA"/>
</dbReference>
<protein>
    <submittedName>
        <fullName evidence="11">Putative glucomannan 4-beta-mannosyltransferase</fullName>
        <ecNumber evidence="11">2.4.1.32</ecNumber>
    </submittedName>
</protein>
<dbReference type="EC" id="2.4.1.32" evidence="11"/>
<evidence type="ECO:0000256" key="2">
    <source>
        <dbReference type="ARBA" id="ARBA00022676"/>
    </source>
</evidence>
<dbReference type="SUPFAM" id="SSF53448">
    <property type="entry name" value="Nucleotide-diphospho-sugar transferases"/>
    <property type="match status" value="1"/>
</dbReference>
<evidence type="ECO:0000256" key="4">
    <source>
        <dbReference type="ARBA" id="ARBA00022692"/>
    </source>
</evidence>
<keyword evidence="5 9" id="KW-1133">Transmembrane helix</keyword>
<feature type="transmembrane region" description="Helical" evidence="9">
    <location>
        <begin position="45"/>
        <end position="69"/>
    </location>
</feature>
<keyword evidence="6" id="KW-0333">Golgi apparatus</keyword>
<evidence type="ECO:0000313" key="12">
    <source>
        <dbReference type="Proteomes" id="UP000238479"/>
    </source>
</evidence>
<sequence length="265" mass="30452">MAESTKVLIPETFQGGSSFDIAGQIGLIWELIKAPLIVPLLRVGVYVSLAMVLMLFVERVYMGIVIVLVKMFWKKPEKRYNYEPIQEDLGLGSSNFPMVLVQIPMFNEREVYKISIGAACGLSWPSDRLVIQVLDDSTDPTIKKMVEAECQRWARKGINIVYQIRETRGGYKAGALKEGLKRSYVKHCEYVAIMDADFRPEPDFLRRAIPFLVQNPEIALVQARWRFAKDDTPLMKVVYRIYKRWTVMEVMEPISFSLCRVCIIS</sequence>
<dbReference type="GO" id="GO:0051753">
    <property type="term" value="F:mannan synthase activity"/>
    <property type="evidence" value="ECO:0007669"/>
    <property type="project" value="TreeGrafter"/>
</dbReference>
<comment type="subcellular location">
    <subcellularLocation>
        <location evidence="1">Golgi apparatus membrane</location>
        <topology evidence="1">Multi-pass membrane protein</topology>
    </subcellularLocation>
</comment>
<reference evidence="11 12" key="1">
    <citation type="journal article" date="2018" name="Nat. Genet.">
        <title>The Rosa genome provides new insights in the design of modern roses.</title>
        <authorList>
            <person name="Bendahmane M."/>
        </authorList>
    </citation>
    <scope>NUCLEOTIDE SEQUENCE [LARGE SCALE GENOMIC DNA]</scope>
    <source>
        <strain evidence="12">cv. Old Blush</strain>
    </source>
</reference>
<dbReference type="GO" id="GO:0000139">
    <property type="term" value="C:Golgi membrane"/>
    <property type="evidence" value="ECO:0007669"/>
    <property type="project" value="UniProtKB-SubCell"/>
</dbReference>
<evidence type="ECO:0000256" key="3">
    <source>
        <dbReference type="ARBA" id="ARBA00022679"/>
    </source>
</evidence>
<dbReference type="Gramene" id="PRQ33238">
    <property type="protein sequence ID" value="PRQ33238"/>
    <property type="gene ID" value="RchiOBHm_Chr5g0055371"/>
</dbReference>
<gene>
    <name evidence="11" type="ORF">RchiOBHm_Chr5g0055371</name>
</gene>
<keyword evidence="2 11" id="KW-0328">Glycosyltransferase</keyword>
<evidence type="ECO:0000256" key="8">
    <source>
        <dbReference type="ARBA" id="ARBA00023316"/>
    </source>
</evidence>
<feature type="domain" description="Glycosyltransferase 2-like" evidence="10">
    <location>
        <begin position="102"/>
        <end position="233"/>
    </location>
</feature>
<evidence type="ECO:0000256" key="1">
    <source>
        <dbReference type="ARBA" id="ARBA00004653"/>
    </source>
</evidence>
<evidence type="ECO:0000256" key="6">
    <source>
        <dbReference type="ARBA" id="ARBA00023034"/>
    </source>
</evidence>
<proteinExistence type="predicted"/>
<dbReference type="PANTHER" id="PTHR32044:SF17">
    <property type="entry name" value="GLUCOMANNAN 4-BETA-MANNOSYLTRANSFERASE 2"/>
    <property type="match status" value="1"/>
</dbReference>
<name>A0A2P6QGE1_ROSCH</name>
<keyword evidence="8" id="KW-0961">Cell wall biogenesis/degradation</keyword>
<keyword evidence="4 9" id="KW-0812">Transmembrane</keyword>
<keyword evidence="3 11" id="KW-0808">Transferase</keyword>
<evidence type="ECO:0000256" key="5">
    <source>
        <dbReference type="ARBA" id="ARBA00022989"/>
    </source>
</evidence>
<keyword evidence="12" id="KW-1185">Reference proteome</keyword>